<comment type="similarity">
    <text evidence="2">Belongs to the glucagon family.</text>
</comment>
<dbReference type="PROSITE" id="PS00260">
    <property type="entry name" value="GLUCAGON"/>
    <property type="match status" value="1"/>
</dbReference>
<dbReference type="PANTHER" id="PTHR11213:SF6">
    <property type="entry name" value="SOMATOLIBERIN"/>
    <property type="match status" value="1"/>
</dbReference>
<dbReference type="SMART" id="SM00070">
    <property type="entry name" value="GLUCA"/>
    <property type="match status" value="1"/>
</dbReference>
<reference evidence="10" key="1">
    <citation type="journal article" date="2014" name="PLoS ONE">
        <title>The genome and linkage map of the northern pike (Esox lucius): conserved synteny revealed between the salmonid sister group and the Neoteleostei.</title>
        <authorList>
            <person name="Rondeau E.B."/>
            <person name="Minkley D.R."/>
            <person name="Leong J.S."/>
            <person name="Messmer A.M."/>
            <person name="Jantzen J.R."/>
            <person name="von Schalburg K.R."/>
            <person name="Lemon C."/>
            <person name="Bird N.H."/>
            <person name="Koop B.F."/>
        </authorList>
    </citation>
    <scope>NUCLEOTIDE SEQUENCE</scope>
</reference>
<dbReference type="GO" id="GO:0031770">
    <property type="term" value="F:growth hormone-releasing hormone receptor binding"/>
    <property type="evidence" value="ECO:0007669"/>
    <property type="project" value="TreeGrafter"/>
</dbReference>
<evidence type="ECO:0000256" key="2">
    <source>
        <dbReference type="ARBA" id="ARBA00008369"/>
    </source>
</evidence>
<evidence type="ECO:0000256" key="6">
    <source>
        <dbReference type="ARBA" id="ARBA00041953"/>
    </source>
</evidence>
<dbReference type="AlphaFoldDB" id="A0A3P8ZA32"/>
<accession>A0A3P8ZA32</accession>
<proteinExistence type="inferred from homology"/>
<organism evidence="9 10">
    <name type="scientific">Esox lucius</name>
    <name type="common">Northern pike</name>
    <dbReference type="NCBI Taxonomy" id="8010"/>
    <lineage>
        <taxon>Eukaryota</taxon>
        <taxon>Metazoa</taxon>
        <taxon>Chordata</taxon>
        <taxon>Craniata</taxon>
        <taxon>Vertebrata</taxon>
        <taxon>Euteleostomi</taxon>
        <taxon>Actinopterygii</taxon>
        <taxon>Neopterygii</taxon>
        <taxon>Teleostei</taxon>
        <taxon>Protacanthopterygii</taxon>
        <taxon>Esociformes</taxon>
        <taxon>Esocidae</taxon>
        <taxon>Esox</taxon>
    </lineage>
</organism>
<dbReference type="GeneTree" id="ENSGT00940000169850"/>
<protein>
    <recommendedName>
        <fullName evidence="5">Somatoliberin</fullName>
    </recommendedName>
    <alternativeName>
        <fullName evidence="7">Growth hormone-releasing factor</fullName>
    </alternativeName>
    <alternativeName>
        <fullName evidence="6">Growth hormone-releasing hormone</fullName>
    </alternativeName>
</protein>
<dbReference type="InterPro" id="IPR000532">
    <property type="entry name" value="Glucagon_GIP_secretin_VIP"/>
</dbReference>
<dbReference type="GO" id="GO:0005615">
    <property type="term" value="C:extracellular space"/>
    <property type="evidence" value="ECO:0007669"/>
    <property type="project" value="TreeGrafter"/>
</dbReference>
<dbReference type="Proteomes" id="UP000265140">
    <property type="component" value="Chromosome 17"/>
</dbReference>
<dbReference type="Ensembl" id="ENSELUT00000037438.3">
    <property type="protein sequence ID" value="ENSELUP00000025684.2"/>
    <property type="gene ID" value="ENSELUG00000001539.3"/>
</dbReference>
<dbReference type="GO" id="GO:0016608">
    <property type="term" value="F:growth hormone-releasing hormone activity"/>
    <property type="evidence" value="ECO:0007669"/>
    <property type="project" value="TreeGrafter"/>
</dbReference>
<dbReference type="InParanoid" id="A0A3P8ZA32"/>
<sequence length="149" mass="17163">MSLSASRILHSDPLIAEVCPSIVMTNDTDHNMFLPRFGQRDTSILMTSSIGQPIHLRRENNSALRQRAELRSGRHADAIFTNSYRKVLGQVSARKFLQSIMGKQLHYNVKRKSDIYKDTYEQDLSPIQRKRLQRTAKQCQEAKVLSTQF</sequence>
<evidence type="ECO:0000259" key="8">
    <source>
        <dbReference type="PROSITE" id="PS00260"/>
    </source>
</evidence>
<evidence type="ECO:0000256" key="7">
    <source>
        <dbReference type="ARBA" id="ARBA00042164"/>
    </source>
</evidence>
<reference evidence="9" key="2">
    <citation type="submission" date="2020-02" db="EMBL/GenBank/DDBJ databases">
        <title>Esox lucius (northern pike) genome, fEsoLuc1, primary haplotype.</title>
        <authorList>
            <person name="Myers G."/>
            <person name="Karagic N."/>
            <person name="Meyer A."/>
            <person name="Pippel M."/>
            <person name="Reichard M."/>
            <person name="Winkler S."/>
            <person name="Tracey A."/>
            <person name="Sims Y."/>
            <person name="Howe K."/>
            <person name="Rhie A."/>
            <person name="Formenti G."/>
            <person name="Durbin R."/>
            <person name="Fedrigo O."/>
            <person name="Jarvis E.D."/>
        </authorList>
    </citation>
    <scope>NUCLEOTIDE SEQUENCE [LARGE SCALE GENOMIC DNA]</scope>
</reference>
<dbReference type="GO" id="GO:0007189">
    <property type="term" value="P:adenylate cyclase-activating G protein-coupled receptor signaling pathway"/>
    <property type="evidence" value="ECO:0007669"/>
    <property type="project" value="TreeGrafter"/>
</dbReference>
<dbReference type="GO" id="GO:0032880">
    <property type="term" value="P:regulation of protein localization"/>
    <property type="evidence" value="ECO:0007669"/>
    <property type="project" value="TreeGrafter"/>
</dbReference>
<comment type="function">
    <text evidence="4">GRF is released by the hypothalamus and acts on the adenohypophyse to stimulate the secretion of growth hormone.</text>
</comment>
<evidence type="ECO:0000313" key="10">
    <source>
        <dbReference type="Proteomes" id="UP000265140"/>
    </source>
</evidence>
<name>A0A3P8ZA32_ESOLU</name>
<keyword evidence="3" id="KW-0964">Secreted</keyword>
<evidence type="ECO:0000256" key="5">
    <source>
        <dbReference type="ARBA" id="ARBA00040782"/>
    </source>
</evidence>
<dbReference type="GO" id="GO:0043204">
    <property type="term" value="C:perikaryon"/>
    <property type="evidence" value="ECO:0007669"/>
    <property type="project" value="TreeGrafter"/>
</dbReference>
<comment type="subcellular location">
    <subcellularLocation>
        <location evidence="1">Secreted</location>
    </subcellularLocation>
</comment>
<reference evidence="9" key="3">
    <citation type="submission" date="2025-08" db="UniProtKB">
        <authorList>
            <consortium name="Ensembl"/>
        </authorList>
    </citation>
    <scope>IDENTIFICATION</scope>
</reference>
<evidence type="ECO:0000313" key="9">
    <source>
        <dbReference type="Ensembl" id="ENSELUP00000025684.2"/>
    </source>
</evidence>
<dbReference type="InterPro" id="IPR046963">
    <property type="entry name" value="VIP/GHRH-like"/>
</dbReference>
<evidence type="ECO:0000256" key="1">
    <source>
        <dbReference type="ARBA" id="ARBA00004613"/>
    </source>
</evidence>
<reference evidence="9" key="4">
    <citation type="submission" date="2025-09" db="UniProtKB">
        <authorList>
            <consortium name="Ensembl"/>
        </authorList>
    </citation>
    <scope>IDENTIFICATION</scope>
</reference>
<dbReference type="GO" id="GO:0005184">
    <property type="term" value="F:neuropeptide hormone activity"/>
    <property type="evidence" value="ECO:0007669"/>
    <property type="project" value="InterPro"/>
</dbReference>
<evidence type="ECO:0000256" key="3">
    <source>
        <dbReference type="ARBA" id="ARBA00022525"/>
    </source>
</evidence>
<dbReference type="PANTHER" id="PTHR11213">
    <property type="entry name" value="GLUCAGON-FAMILY NEUROPEPTIDE"/>
    <property type="match status" value="1"/>
</dbReference>
<dbReference type="GO" id="GO:0030252">
    <property type="term" value="P:growth hormone secretion"/>
    <property type="evidence" value="ECO:0007669"/>
    <property type="project" value="TreeGrafter"/>
</dbReference>
<feature type="domain" description="Glucagon / GIP / secretin / VIP family" evidence="8">
    <location>
        <begin position="75"/>
        <end position="97"/>
    </location>
</feature>
<dbReference type="GO" id="GO:0051428">
    <property type="term" value="F:peptide hormone receptor binding"/>
    <property type="evidence" value="ECO:0007669"/>
    <property type="project" value="TreeGrafter"/>
</dbReference>
<keyword evidence="10" id="KW-1185">Reference proteome</keyword>
<dbReference type="Pfam" id="PF00123">
    <property type="entry name" value="Hormone_2"/>
    <property type="match status" value="1"/>
</dbReference>
<dbReference type="GO" id="GO:0043195">
    <property type="term" value="C:terminal bouton"/>
    <property type="evidence" value="ECO:0007669"/>
    <property type="project" value="TreeGrafter"/>
</dbReference>
<evidence type="ECO:0000256" key="4">
    <source>
        <dbReference type="ARBA" id="ARBA00037623"/>
    </source>
</evidence>